<reference evidence="2 3" key="1">
    <citation type="journal article" date="2012" name="PLoS Pathog.">
        <title>Diverse lifestyles and strategies of plant pathogenesis encoded in the genomes of eighteen Dothideomycetes fungi.</title>
        <authorList>
            <person name="Ohm R.A."/>
            <person name="Feau N."/>
            <person name="Henrissat B."/>
            <person name="Schoch C.L."/>
            <person name="Horwitz B.A."/>
            <person name="Barry K.W."/>
            <person name="Condon B.J."/>
            <person name="Copeland A.C."/>
            <person name="Dhillon B."/>
            <person name="Glaser F."/>
            <person name="Hesse C.N."/>
            <person name="Kosti I."/>
            <person name="LaButti K."/>
            <person name="Lindquist E.A."/>
            <person name="Lucas S."/>
            <person name="Salamov A.A."/>
            <person name="Bradshaw R.E."/>
            <person name="Ciuffetti L."/>
            <person name="Hamelin R.C."/>
            <person name="Kema G.H.J."/>
            <person name="Lawrence C."/>
            <person name="Scott J.A."/>
            <person name="Spatafora J.W."/>
            <person name="Turgeon B.G."/>
            <person name="de Wit P.J.G.M."/>
            <person name="Zhong S."/>
            <person name="Goodwin S.B."/>
            <person name="Grigoriev I.V."/>
        </authorList>
    </citation>
    <scope>NUCLEOTIDE SEQUENCE [LARGE SCALE GENOMIC DNA]</scope>
    <source>
        <strain evidence="2 3">CIRAD86</strain>
    </source>
</reference>
<dbReference type="GeneID" id="19332628"/>
<keyword evidence="3" id="KW-1185">Reference proteome</keyword>
<proteinExistence type="predicted"/>
<dbReference type="RefSeq" id="XP_007923090.1">
    <property type="nucleotide sequence ID" value="XM_007924899.1"/>
</dbReference>
<gene>
    <name evidence="2" type="ORF">MYCFIDRAFT_171427</name>
</gene>
<evidence type="ECO:0000313" key="2">
    <source>
        <dbReference type="EMBL" id="EME85500.1"/>
    </source>
</evidence>
<organism evidence="2 3">
    <name type="scientific">Pseudocercospora fijiensis (strain CIRAD86)</name>
    <name type="common">Black leaf streak disease fungus</name>
    <name type="synonym">Mycosphaerella fijiensis</name>
    <dbReference type="NCBI Taxonomy" id="383855"/>
    <lineage>
        <taxon>Eukaryota</taxon>
        <taxon>Fungi</taxon>
        <taxon>Dikarya</taxon>
        <taxon>Ascomycota</taxon>
        <taxon>Pezizomycotina</taxon>
        <taxon>Dothideomycetes</taxon>
        <taxon>Dothideomycetidae</taxon>
        <taxon>Mycosphaerellales</taxon>
        <taxon>Mycosphaerellaceae</taxon>
        <taxon>Pseudocercospora</taxon>
    </lineage>
</organism>
<dbReference type="VEuPathDB" id="FungiDB:MYCFIDRAFT_171427"/>
<accession>M2Z6U0</accession>
<evidence type="ECO:0000313" key="3">
    <source>
        <dbReference type="Proteomes" id="UP000016932"/>
    </source>
</evidence>
<dbReference type="HOGENOM" id="CLU_2639123_0_0_1"/>
<name>M2Z6U0_PSEFD</name>
<dbReference type="EMBL" id="KB446556">
    <property type="protein sequence ID" value="EME85500.1"/>
    <property type="molecule type" value="Genomic_DNA"/>
</dbReference>
<protein>
    <submittedName>
        <fullName evidence="2">Uncharacterized protein</fullName>
    </submittedName>
</protein>
<dbReference type="AlphaFoldDB" id="M2Z6U0"/>
<feature type="region of interest" description="Disordered" evidence="1">
    <location>
        <begin position="32"/>
        <end position="53"/>
    </location>
</feature>
<sequence>MFLPSMRMHLPVVVKRKVARLRRAAPRRVQPSVDLWTSEDGHPNSGKLSAERGVSLCQPGGSISLAKWVGRRTAADY</sequence>
<evidence type="ECO:0000256" key="1">
    <source>
        <dbReference type="SAM" id="MobiDB-lite"/>
    </source>
</evidence>
<dbReference type="Proteomes" id="UP000016932">
    <property type="component" value="Unassembled WGS sequence"/>
</dbReference>
<dbReference type="KEGG" id="pfj:MYCFIDRAFT_171427"/>